<dbReference type="InterPro" id="IPR035996">
    <property type="entry name" value="4pyrrol_Methylase_sf"/>
</dbReference>
<keyword evidence="2" id="KW-0489">Methyltransferase</keyword>
<feature type="domain" description="Tetrapyrrole methylase" evidence="1">
    <location>
        <begin position="13"/>
        <end position="141"/>
    </location>
</feature>
<dbReference type="GO" id="GO:0032259">
    <property type="term" value="P:methylation"/>
    <property type="evidence" value="ECO:0007669"/>
    <property type="project" value="UniProtKB-KW"/>
</dbReference>
<dbReference type="GO" id="GO:0008168">
    <property type="term" value="F:methyltransferase activity"/>
    <property type="evidence" value="ECO:0007669"/>
    <property type="project" value="UniProtKB-KW"/>
</dbReference>
<dbReference type="AlphaFoldDB" id="T0ZMR8"/>
<gene>
    <name evidence="2" type="ORF">B1B_12916</name>
</gene>
<feature type="non-terminal residue" evidence="2">
    <location>
        <position position="1"/>
    </location>
</feature>
<reference evidence="2" key="2">
    <citation type="journal article" date="2014" name="ISME J.">
        <title>Microbial stratification in low pH oxic and suboxic macroscopic growths along an acid mine drainage.</title>
        <authorList>
            <person name="Mendez-Garcia C."/>
            <person name="Mesa V."/>
            <person name="Sprenger R.R."/>
            <person name="Richter M."/>
            <person name="Diez M.S."/>
            <person name="Solano J."/>
            <person name="Bargiela R."/>
            <person name="Golyshina O.V."/>
            <person name="Manteca A."/>
            <person name="Ramos J.L."/>
            <person name="Gallego J.R."/>
            <person name="Llorente I."/>
            <person name="Martins Dos Santos V.A."/>
            <person name="Jensen O.N."/>
            <person name="Pelaez A.I."/>
            <person name="Sanchez J."/>
            <person name="Ferrer M."/>
        </authorList>
    </citation>
    <scope>NUCLEOTIDE SEQUENCE</scope>
</reference>
<protein>
    <submittedName>
        <fullName evidence="2">Tetrapyrrole methylase family protein</fullName>
    </submittedName>
</protein>
<sequence length="151" mass="15980">DLYERADTFDELYDAIVADLVDLARRAGGGEVVYAVPGSALVAERTVALLRERDDLTVVIEPAVSVIDVACAARGVDPMAAQLRVIDALAPGDRVRGPGPLLVLQPYAPEVLAAFADRLEPDTPVTVLHHLGLADEVVTTLAARRLATFAA</sequence>
<feature type="non-terminal residue" evidence="2">
    <location>
        <position position="151"/>
    </location>
</feature>
<reference evidence="2" key="1">
    <citation type="submission" date="2013-08" db="EMBL/GenBank/DDBJ databases">
        <authorList>
            <person name="Mendez C."/>
            <person name="Richter M."/>
            <person name="Ferrer M."/>
            <person name="Sanchez J."/>
        </authorList>
    </citation>
    <scope>NUCLEOTIDE SEQUENCE</scope>
</reference>
<proteinExistence type="predicted"/>
<evidence type="ECO:0000313" key="2">
    <source>
        <dbReference type="EMBL" id="EQD45757.1"/>
    </source>
</evidence>
<keyword evidence="2" id="KW-0808">Transferase</keyword>
<organism evidence="2">
    <name type="scientific">mine drainage metagenome</name>
    <dbReference type="NCBI Taxonomy" id="410659"/>
    <lineage>
        <taxon>unclassified sequences</taxon>
        <taxon>metagenomes</taxon>
        <taxon>ecological metagenomes</taxon>
    </lineage>
</organism>
<comment type="caution">
    <text evidence="2">The sequence shown here is derived from an EMBL/GenBank/DDBJ whole genome shotgun (WGS) entry which is preliminary data.</text>
</comment>
<name>T0ZMR8_9ZZZZ</name>
<evidence type="ECO:0000259" key="1">
    <source>
        <dbReference type="Pfam" id="PF00590"/>
    </source>
</evidence>
<dbReference type="SUPFAM" id="SSF53790">
    <property type="entry name" value="Tetrapyrrole methylase"/>
    <property type="match status" value="1"/>
</dbReference>
<dbReference type="EMBL" id="AUZY01008487">
    <property type="protein sequence ID" value="EQD45757.1"/>
    <property type="molecule type" value="Genomic_DNA"/>
</dbReference>
<dbReference type="Pfam" id="PF00590">
    <property type="entry name" value="TP_methylase"/>
    <property type="match status" value="1"/>
</dbReference>
<dbReference type="InterPro" id="IPR000878">
    <property type="entry name" value="4pyrrol_Mease"/>
</dbReference>
<accession>T0ZMR8</accession>